<protein>
    <submittedName>
        <fullName evidence="1">Type I-F CRISPR-associated protein Csy3</fullName>
    </submittedName>
</protein>
<reference evidence="1" key="1">
    <citation type="submission" date="2022-10" db="EMBL/GenBank/DDBJ databases">
        <title>Completed Genome Sequence of two octocoral isolated bacterium, Endozoicomonas euniceicola EF212T and Endozoicomonas gorgoniicola PS125T.</title>
        <authorList>
            <person name="Chiou Y.-J."/>
            <person name="Chen Y.-H."/>
        </authorList>
    </citation>
    <scope>NUCLEOTIDE SEQUENCE</scope>
    <source>
        <strain evidence="1">EF212</strain>
    </source>
</reference>
<dbReference type="Pfam" id="PF09615">
    <property type="entry name" value="Cas_Csy3"/>
    <property type="match status" value="1"/>
</dbReference>
<dbReference type="RefSeq" id="WP_262596307.1">
    <property type="nucleotide sequence ID" value="NZ_CP103300.1"/>
</dbReference>
<keyword evidence="2" id="KW-1185">Reference proteome</keyword>
<dbReference type="InterPro" id="IPR013399">
    <property type="entry name" value="CRISPR-assoc_prot_Csy3"/>
</dbReference>
<proteinExistence type="predicted"/>
<sequence length="66" mass="7477">MVIPFDGTPSVCNNAHYQAQLKTAVAEYLDEHGMDELARRYDANIINARWLWRNCLGSHSVKVTVS</sequence>
<name>A0ABY6GPQ6_9GAMM</name>
<dbReference type="Proteomes" id="UP001163255">
    <property type="component" value="Chromosome"/>
</dbReference>
<gene>
    <name evidence="1" type="ORF">NX720_17565</name>
</gene>
<evidence type="ECO:0000313" key="2">
    <source>
        <dbReference type="Proteomes" id="UP001163255"/>
    </source>
</evidence>
<dbReference type="EMBL" id="CP103300">
    <property type="protein sequence ID" value="UYM14685.1"/>
    <property type="molecule type" value="Genomic_DNA"/>
</dbReference>
<accession>A0ABY6GPQ6</accession>
<evidence type="ECO:0000313" key="1">
    <source>
        <dbReference type="EMBL" id="UYM14685.1"/>
    </source>
</evidence>
<organism evidence="1 2">
    <name type="scientific">Endozoicomonas euniceicola</name>
    <dbReference type="NCBI Taxonomy" id="1234143"/>
    <lineage>
        <taxon>Bacteria</taxon>
        <taxon>Pseudomonadati</taxon>
        <taxon>Pseudomonadota</taxon>
        <taxon>Gammaproteobacteria</taxon>
        <taxon>Oceanospirillales</taxon>
        <taxon>Endozoicomonadaceae</taxon>
        <taxon>Endozoicomonas</taxon>
    </lineage>
</organism>